<gene>
    <name evidence="2" type="ORF">BK796_23640</name>
</gene>
<proteinExistence type="predicted"/>
<organism evidence="2 3">
    <name type="scientific">Kosakonia pseudosacchari</name>
    <dbReference type="NCBI Taxonomy" id="1646340"/>
    <lineage>
        <taxon>Bacteria</taxon>
        <taxon>Pseudomonadati</taxon>
        <taxon>Pseudomonadota</taxon>
        <taxon>Gammaproteobacteria</taxon>
        <taxon>Enterobacterales</taxon>
        <taxon>Enterobacteriaceae</taxon>
        <taxon>Kosakonia</taxon>
    </lineage>
</organism>
<dbReference type="EMBL" id="NITV01000046">
    <property type="protein sequence ID" value="PDO81571.1"/>
    <property type="molecule type" value="Genomic_DNA"/>
</dbReference>
<evidence type="ECO:0000256" key="1">
    <source>
        <dbReference type="SAM" id="MobiDB-lite"/>
    </source>
</evidence>
<name>A0ABX4IHT9_9ENTR</name>
<protein>
    <submittedName>
        <fullName evidence="2">Uncharacterized protein</fullName>
    </submittedName>
</protein>
<keyword evidence="3" id="KW-1185">Reference proteome</keyword>
<evidence type="ECO:0000313" key="2">
    <source>
        <dbReference type="EMBL" id="PDO81571.1"/>
    </source>
</evidence>
<sequence>MNSFFLFSTALSNKDKNSAMLIIRDKSESVARKILQKAGVSVPSYSGRVFWQWVQDYILRACRTEKDINDSISQRNDVRTDVENTPLAGYQSG</sequence>
<reference evidence="2 3" key="1">
    <citation type="submission" date="2017-06" db="EMBL/GenBank/DDBJ databases">
        <title>Draft genome sequence of nitrogen-fixing Kosakonia pseudosacchari strain NN143 isolated from sugarcane roots.</title>
        <authorList>
            <person name="Li Y."/>
            <person name="Li S."/>
            <person name="Lin L."/>
            <person name="Wu X."/>
            <person name="Yang L."/>
            <person name="Li Y."/>
            <person name="An Q."/>
        </authorList>
    </citation>
    <scope>NUCLEOTIDE SEQUENCE [LARGE SCALE GENOMIC DNA]</scope>
    <source>
        <strain evidence="2 3">NN143</strain>
    </source>
</reference>
<feature type="non-terminal residue" evidence="2">
    <location>
        <position position="93"/>
    </location>
</feature>
<accession>A0ABX4IHT9</accession>
<evidence type="ECO:0000313" key="3">
    <source>
        <dbReference type="Proteomes" id="UP000219642"/>
    </source>
</evidence>
<feature type="region of interest" description="Disordered" evidence="1">
    <location>
        <begin position="74"/>
        <end position="93"/>
    </location>
</feature>
<dbReference type="Proteomes" id="UP000219642">
    <property type="component" value="Unassembled WGS sequence"/>
</dbReference>
<comment type="caution">
    <text evidence="2">The sequence shown here is derived from an EMBL/GenBank/DDBJ whole genome shotgun (WGS) entry which is preliminary data.</text>
</comment>